<evidence type="ECO:0000259" key="16">
    <source>
        <dbReference type="PROSITE" id="PS01033"/>
    </source>
</evidence>
<dbReference type="Proteomes" id="UP000184222">
    <property type="component" value="Chromosome"/>
</dbReference>
<keyword evidence="7" id="KW-0479">Metal-binding</keyword>
<keyword evidence="18" id="KW-0223">Dioxygenase</keyword>
<evidence type="ECO:0000256" key="6">
    <source>
        <dbReference type="ARBA" id="ARBA00022621"/>
    </source>
</evidence>
<keyword evidence="14" id="KW-0813">Transport</keyword>
<feature type="domain" description="FAD-binding FR-type" evidence="17">
    <location>
        <begin position="151"/>
        <end position="253"/>
    </location>
</feature>
<name>A0A1L4BSG7_9GAMM</name>
<dbReference type="NCBIfam" id="NF009805">
    <property type="entry name" value="PRK13289.1"/>
    <property type="match status" value="1"/>
</dbReference>
<comment type="catalytic activity">
    <reaction evidence="12">
        <text>2 nitric oxide + NADH + 2 O2 = 2 nitrate + NAD(+) + H(+)</text>
        <dbReference type="Rhea" id="RHEA:19469"/>
        <dbReference type="ChEBI" id="CHEBI:15378"/>
        <dbReference type="ChEBI" id="CHEBI:15379"/>
        <dbReference type="ChEBI" id="CHEBI:16480"/>
        <dbReference type="ChEBI" id="CHEBI:17632"/>
        <dbReference type="ChEBI" id="CHEBI:57540"/>
        <dbReference type="ChEBI" id="CHEBI:57945"/>
        <dbReference type="EC" id="1.14.12.17"/>
    </reaction>
</comment>
<keyword evidence="8" id="KW-0521">NADP</keyword>
<dbReference type="InterPro" id="IPR039261">
    <property type="entry name" value="FNR_nucleotide-bd"/>
</dbReference>
<dbReference type="InterPro" id="IPR012292">
    <property type="entry name" value="Globin/Proto"/>
</dbReference>
<dbReference type="GO" id="GO:0019825">
    <property type="term" value="F:oxygen binding"/>
    <property type="evidence" value="ECO:0007669"/>
    <property type="project" value="InterPro"/>
</dbReference>
<dbReference type="EC" id="1.14.12.17" evidence="3"/>
<keyword evidence="4" id="KW-0216">Detoxification</keyword>
<evidence type="ECO:0000256" key="13">
    <source>
        <dbReference type="ARBA" id="ARBA00049433"/>
    </source>
</evidence>
<dbReference type="STRING" id="573570.F7310_05215"/>
<dbReference type="Pfam" id="PF00970">
    <property type="entry name" value="FAD_binding_6"/>
    <property type="match status" value="1"/>
</dbReference>
<dbReference type="Pfam" id="PF00175">
    <property type="entry name" value="NAD_binding_1"/>
    <property type="match status" value="1"/>
</dbReference>
<organism evidence="18 19">
    <name type="scientific">Francisella uliginis</name>
    <dbReference type="NCBI Taxonomy" id="573570"/>
    <lineage>
        <taxon>Bacteria</taxon>
        <taxon>Pseudomonadati</taxon>
        <taxon>Pseudomonadota</taxon>
        <taxon>Gammaproteobacteria</taxon>
        <taxon>Thiotrichales</taxon>
        <taxon>Francisellaceae</taxon>
        <taxon>Francisella</taxon>
    </lineage>
</organism>
<protein>
    <recommendedName>
        <fullName evidence="3">nitric oxide dioxygenase</fullName>
        <ecNumber evidence="3">1.14.12.17</ecNumber>
    </recommendedName>
</protein>
<evidence type="ECO:0000256" key="10">
    <source>
        <dbReference type="ARBA" id="ARBA00023027"/>
    </source>
</evidence>
<dbReference type="RefSeq" id="WP_072712298.1">
    <property type="nucleotide sequence ID" value="NZ_CP016796.1"/>
</dbReference>
<keyword evidence="15" id="KW-0472">Membrane</keyword>
<evidence type="ECO:0000313" key="19">
    <source>
        <dbReference type="Proteomes" id="UP000184222"/>
    </source>
</evidence>
<dbReference type="SUPFAM" id="SSF52343">
    <property type="entry name" value="Ferredoxin reductase-like, C-terminal NADP-linked domain"/>
    <property type="match status" value="1"/>
</dbReference>
<dbReference type="InterPro" id="IPR017927">
    <property type="entry name" value="FAD-bd_FR_type"/>
</dbReference>
<dbReference type="SUPFAM" id="SSF46458">
    <property type="entry name" value="Globin-like"/>
    <property type="match status" value="1"/>
</dbReference>
<dbReference type="GO" id="GO:0046872">
    <property type="term" value="F:metal ion binding"/>
    <property type="evidence" value="ECO:0007669"/>
    <property type="project" value="UniProtKB-KW"/>
</dbReference>
<comment type="similarity">
    <text evidence="14">Belongs to the globin family.</text>
</comment>
<dbReference type="InterPro" id="IPR000971">
    <property type="entry name" value="Globin"/>
</dbReference>
<dbReference type="PRINTS" id="PR00410">
    <property type="entry name" value="PHEHYDRXLASE"/>
</dbReference>
<sequence length="391" mass="44795">MLSQKTVDTIKATIPVLEENGVALTKHFYNRMFEHNPEVKKFFNLSRQKNSNQPEALAAAILAYARNIDNLDALGQAVELIAQKHASLQIKAEHYPIVGINLIESIKELLNLSDNDDVIIAWTEAYNLLAEILINREKNIYDEKLEQYGWNDFKEFNVVKKEKESVNAYSFYLKSDSIKNFNFKPGQYITVRFPYENTTTMRNYSISSARDEDYLRITVKKEEKGSISQHLFNDINVGDTIEVAPPSGEFFLDLEQKSYAPLVFISAGIGITPLISMLLSELKTNNTRRIVFACGKKSKLEHPFADLLKRLTKENPRLETIFFYENVEKDEAKLGLVNLDIVNKQLENEASSAQYFFCGPTDFMFSIQEGLLKDGINNENIHFEFFGSKTF</sequence>
<comment type="similarity">
    <text evidence="2">In the C-terminal section; belongs to the flavoprotein pyridine nucleotide cytochrome reductase family.</text>
</comment>
<evidence type="ECO:0000256" key="9">
    <source>
        <dbReference type="ARBA" id="ARBA00023004"/>
    </source>
</evidence>
<accession>A0A1L4BSG7</accession>
<feature type="domain" description="Globin" evidence="16">
    <location>
        <begin position="1"/>
        <end position="138"/>
    </location>
</feature>
<keyword evidence="15" id="KW-0812">Transmembrane</keyword>
<dbReference type="PROSITE" id="PS01033">
    <property type="entry name" value="GLOBIN"/>
    <property type="match status" value="1"/>
</dbReference>
<evidence type="ECO:0000256" key="11">
    <source>
        <dbReference type="ARBA" id="ARBA00025094"/>
    </source>
</evidence>
<evidence type="ECO:0000256" key="15">
    <source>
        <dbReference type="SAM" id="Phobius"/>
    </source>
</evidence>
<dbReference type="FunFam" id="1.10.490.10:FF:000003">
    <property type="entry name" value="Flavohemoprotein"/>
    <property type="match status" value="1"/>
</dbReference>
<evidence type="ECO:0000256" key="7">
    <source>
        <dbReference type="ARBA" id="ARBA00022723"/>
    </source>
</evidence>
<reference evidence="18 19" key="1">
    <citation type="journal article" date="2016" name="Appl. Environ. Microbiol.">
        <title>Whole genome relationships among Francisella bacteria of diverse origin define new species and provide specific regions for detection.</title>
        <authorList>
            <person name="Challacombe J.F."/>
            <person name="Petersen J.M."/>
            <person name="Gallegos-Graves V."/>
            <person name="Hodge D."/>
            <person name="Pillai S."/>
            <person name="Kuske C.R."/>
        </authorList>
    </citation>
    <scope>NUCLEOTIDE SEQUENCE [LARGE SCALE GENOMIC DNA]</scope>
    <source>
        <strain evidence="19">TX07-7310</strain>
    </source>
</reference>
<keyword evidence="18" id="KW-0560">Oxidoreductase</keyword>
<dbReference type="InterPro" id="IPR009050">
    <property type="entry name" value="Globin-like_sf"/>
</dbReference>
<keyword evidence="9" id="KW-0408">Iron</keyword>
<evidence type="ECO:0000256" key="5">
    <source>
        <dbReference type="ARBA" id="ARBA00022617"/>
    </source>
</evidence>
<dbReference type="PROSITE" id="PS51384">
    <property type="entry name" value="FAD_FR"/>
    <property type="match status" value="1"/>
</dbReference>
<evidence type="ECO:0000256" key="1">
    <source>
        <dbReference type="ARBA" id="ARBA00001970"/>
    </source>
</evidence>
<dbReference type="GO" id="GO:0005344">
    <property type="term" value="F:oxygen carrier activity"/>
    <property type="evidence" value="ECO:0007669"/>
    <property type="project" value="UniProtKB-KW"/>
</dbReference>
<keyword evidence="15" id="KW-1133">Transmembrane helix</keyword>
<dbReference type="GO" id="GO:0020037">
    <property type="term" value="F:heme binding"/>
    <property type="evidence" value="ECO:0007669"/>
    <property type="project" value="InterPro"/>
</dbReference>
<dbReference type="Pfam" id="PF00042">
    <property type="entry name" value="Globin"/>
    <property type="match status" value="1"/>
</dbReference>
<dbReference type="GO" id="GO:0071949">
    <property type="term" value="F:FAD binding"/>
    <property type="evidence" value="ECO:0007669"/>
    <property type="project" value="TreeGrafter"/>
</dbReference>
<dbReference type="SUPFAM" id="SSF63380">
    <property type="entry name" value="Riboflavin synthase domain-like"/>
    <property type="match status" value="1"/>
</dbReference>
<dbReference type="EMBL" id="CP016796">
    <property type="protein sequence ID" value="API86791.1"/>
    <property type="molecule type" value="Genomic_DNA"/>
</dbReference>
<dbReference type="CDD" id="cd06184">
    <property type="entry name" value="flavohem_like_fad_nad_binding"/>
    <property type="match status" value="1"/>
</dbReference>
<keyword evidence="6 14" id="KW-0561">Oxygen transport</keyword>
<proteinExistence type="inferred from homology"/>
<dbReference type="Gene3D" id="2.40.30.10">
    <property type="entry name" value="Translation factors"/>
    <property type="match status" value="1"/>
</dbReference>
<evidence type="ECO:0000256" key="12">
    <source>
        <dbReference type="ARBA" id="ARBA00048649"/>
    </source>
</evidence>
<feature type="transmembrane region" description="Helical" evidence="15">
    <location>
        <begin position="259"/>
        <end position="279"/>
    </location>
</feature>
<dbReference type="InterPro" id="IPR001433">
    <property type="entry name" value="OxRdtase_FAD/NAD-bd"/>
</dbReference>
<dbReference type="GO" id="GO:0046210">
    <property type="term" value="P:nitric oxide catabolic process"/>
    <property type="evidence" value="ECO:0007669"/>
    <property type="project" value="TreeGrafter"/>
</dbReference>
<keyword evidence="10" id="KW-0520">NAD</keyword>
<dbReference type="Gene3D" id="1.10.490.10">
    <property type="entry name" value="Globins"/>
    <property type="match status" value="1"/>
</dbReference>
<keyword evidence="5 14" id="KW-0349">Heme</keyword>
<dbReference type="PANTHER" id="PTHR43396:SF3">
    <property type="entry name" value="FLAVOHEMOPROTEIN"/>
    <property type="match status" value="1"/>
</dbReference>
<dbReference type="InterPro" id="IPR017938">
    <property type="entry name" value="Riboflavin_synthase-like_b-brl"/>
</dbReference>
<gene>
    <name evidence="18" type="ORF">F7310_05215</name>
</gene>
<dbReference type="AlphaFoldDB" id="A0A1L4BSG7"/>
<dbReference type="PANTHER" id="PTHR43396">
    <property type="entry name" value="FLAVOHEMOPROTEIN"/>
    <property type="match status" value="1"/>
</dbReference>
<dbReference type="GO" id="GO:0071500">
    <property type="term" value="P:cellular response to nitrosative stress"/>
    <property type="evidence" value="ECO:0007669"/>
    <property type="project" value="TreeGrafter"/>
</dbReference>
<dbReference type="InterPro" id="IPR008333">
    <property type="entry name" value="Cbr1-like_FAD-bd_dom"/>
</dbReference>
<evidence type="ECO:0000313" key="18">
    <source>
        <dbReference type="EMBL" id="API86791.1"/>
    </source>
</evidence>
<evidence type="ECO:0000256" key="8">
    <source>
        <dbReference type="ARBA" id="ARBA00022857"/>
    </source>
</evidence>
<dbReference type="Gene3D" id="3.40.50.80">
    <property type="entry name" value="Nucleotide-binding domain of ferredoxin-NADP reductase (FNR) module"/>
    <property type="match status" value="1"/>
</dbReference>
<comment type="function">
    <text evidence="11">Is involved in NO detoxification in an aerobic process, termed nitric oxide dioxygenase (NOD) reaction that utilizes O(2) and NAD(P)H to convert NO to nitrate, which protects the bacterium from various noxious nitrogen compounds. Therefore, plays a central role in the inducible response to nitrosative stress.</text>
</comment>
<keyword evidence="19" id="KW-1185">Reference proteome</keyword>
<dbReference type="KEGG" id="frx:F7310_05215"/>
<dbReference type="GO" id="GO:0009636">
    <property type="term" value="P:response to toxic substance"/>
    <property type="evidence" value="ECO:0007669"/>
    <property type="project" value="UniProtKB-KW"/>
</dbReference>
<comment type="cofactor">
    <cofactor evidence="1">
        <name>heme b</name>
        <dbReference type="ChEBI" id="CHEBI:60344"/>
    </cofactor>
</comment>
<evidence type="ECO:0000256" key="14">
    <source>
        <dbReference type="RuleBase" id="RU000356"/>
    </source>
</evidence>
<comment type="catalytic activity">
    <reaction evidence="13">
        <text>2 nitric oxide + NADPH + 2 O2 = 2 nitrate + NADP(+) + H(+)</text>
        <dbReference type="Rhea" id="RHEA:19465"/>
        <dbReference type="ChEBI" id="CHEBI:15378"/>
        <dbReference type="ChEBI" id="CHEBI:15379"/>
        <dbReference type="ChEBI" id="CHEBI:16480"/>
        <dbReference type="ChEBI" id="CHEBI:17632"/>
        <dbReference type="ChEBI" id="CHEBI:57783"/>
        <dbReference type="ChEBI" id="CHEBI:58349"/>
        <dbReference type="EC" id="1.14.12.17"/>
    </reaction>
</comment>
<evidence type="ECO:0000259" key="17">
    <source>
        <dbReference type="PROSITE" id="PS51384"/>
    </source>
</evidence>
<evidence type="ECO:0000256" key="2">
    <source>
        <dbReference type="ARBA" id="ARBA00006401"/>
    </source>
</evidence>
<evidence type="ECO:0000256" key="3">
    <source>
        <dbReference type="ARBA" id="ARBA00012229"/>
    </source>
</evidence>
<dbReference type="GO" id="GO:0008941">
    <property type="term" value="F:nitric oxide dioxygenase NAD(P)H activity"/>
    <property type="evidence" value="ECO:0007669"/>
    <property type="project" value="UniProtKB-EC"/>
</dbReference>
<dbReference type="OrthoDB" id="9801223at2"/>
<evidence type="ECO:0000256" key="4">
    <source>
        <dbReference type="ARBA" id="ARBA00022575"/>
    </source>
</evidence>